<gene>
    <name evidence="2" type="ORF">EDC22_1222</name>
</gene>
<reference evidence="2 3" key="1">
    <citation type="submission" date="2019-03" db="EMBL/GenBank/DDBJ databases">
        <title>Genomic Encyclopedia of Type Strains, Phase IV (KMG-IV): sequencing the most valuable type-strain genomes for metagenomic binning, comparative biology and taxonomic classification.</title>
        <authorList>
            <person name="Goeker M."/>
        </authorList>
    </citation>
    <scope>NUCLEOTIDE SEQUENCE [LARGE SCALE GENOMIC DNA]</scope>
    <source>
        <strain evidence="2 3">DSM 19345</strain>
    </source>
</reference>
<keyword evidence="3" id="KW-1185">Reference proteome</keyword>
<dbReference type="RefSeq" id="WP_165926968.1">
    <property type="nucleotide sequence ID" value="NZ_SMAK01000022.1"/>
</dbReference>
<protein>
    <submittedName>
        <fullName evidence="2">Uncharacterized protein</fullName>
    </submittedName>
</protein>
<dbReference type="EMBL" id="SMAK01000022">
    <property type="protein sequence ID" value="TCT03023.1"/>
    <property type="molecule type" value="Genomic_DNA"/>
</dbReference>
<evidence type="ECO:0000313" key="2">
    <source>
        <dbReference type="EMBL" id="TCT03023.1"/>
    </source>
</evidence>
<accession>A0A4R3LR82</accession>
<evidence type="ECO:0000313" key="3">
    <source>
        <dbReference type="Proteomes" id="UP000295678"/>
    </source>
</evidence>
<name>A0A4R3LR82_9HYPH</name>
<dbReference type="Proteomes" id="UP000295678">
    <property type="component" value="Unassembled WGS sequence"/>
</dbReference>
<sequence>MTDTDEILDTSPDTEVSPHADDGRAAEIAAAYAAIRAEIEVLRGLDLGETHPAVIFRPIARQPGR</sequence>
<feature type="region of interest" description="Disordered" evidence="1">
    <location>
        <begin position="1"/>
        <end position="22"/>
    </location>
</feature>
<dbReference type="AlphaFoldDB" id="A0A4R3LR82"/>
<organism evidence="2 3">
    <name type="scientific">Tepidamorphus gemmatus</name>
    <dbReference type="NCBI Taxonomy" id="747076"/>
    <lineage>
        <taxon>Bacteria</taxon>
        <taxon>Pseudomonadati</taxon>
        <taxon>Pseudomonadota</taxon>
        <taxon>Alphaproteobacteria</taxon>
        <taxon>Hyphomicrobiales</taxon>
        <taxon>Tepidamorphaceae</taxon>
        <taxon>Tepidamorphus</taxon>
    </lineage>
</organism>
<evidence type="ECO:0000256" key="1">
    <source>
        <dbReference type="SAM" id="MobiDB-lite"/>
    </source>
</evidence>
<proteinExistence type="predicted"/>
<comment type="caution">
    <text evidence="2">The sequence shown here is derived from an EMBL/GenBank/DDBJ whole genome shotgun (WGS) entry which is preliminary data.</text>
</comment>